<gene>
    <name evidence="8" type="ORF">HJO_01180</name>
</gene>
<dbReference type="RefSeq" id="WP_035612715.1">
    <property type="nucleotide sequence ID" value="NZ_ARYK01000001.1"/>
</dbReference>
<evidence type="ECO:0000256" key="4">
    <source>
        <dbReference type="ARBA" id="ARBA00022909"/>
    </source>
</evidence>
<organism evidence="8 9">
    <name type="scientific">Hyphomonas johnsonii MHS-2</name>
    <dbReference type="NCBI Taxonomy" id="1280950"/>
    <lineage>
        <taxon>Bacteria</taxon>
        <taxon>Pseudomonadati</taxon>
        <taxon>Pseudomonadota</taxon>
        <taxon>Alphaproteobacteria</taxon>
        <taxon>Hyphomonadales</taxon>
        <taxon>Hyphomonadaceae</taxon>
        <taxon>Hyphomonas</taxon>
    </lineage>
</organism>
<protein>
    <recommendedName>
        <fullName evidence="6">7,8-dihydroneopterin aldolase</fullName>
        <ecNumber evidence="6">4.1.2.25</ecNumber>
    </recommendedName>
</protein>
<dbReference type="InterPro" id="IPR043133">
    <property type="entry name" value="GTP-CH-I_C/QueF"/>
</dbReference>
<dbReference type="CDD" id="cd00534">
    <property type="entry name" value="DHNA_DHNTPE"/>
    <property type="match status" value="1"/>
</dbReference>
<comment type="function">
    <text evidence="6">Catalyzes the conversion of 7,8-dihydroneopterin to 6-hydroxymethyl-7,8-dihydropterin.</text>
</comment>
<evidence type="ECO:0000256" key="3">
    <source>
        <dbReference type="ARBA" id="ARBA00005708"/>
    </source>
</evidence>
<proteinExistence type="inferred from homology"/>
<dbReference type="OrthoDB" id="9808041at2"/>
<dbReference type="PANTHER" id="PTHR42844">
    <property type="entry name" value="DIHYDRONEOPTERIN ALDOLASE 1-RELATED"/>
    <property type="match status" value="1"/>
</dbReference>
<dbReference type="SMART" id="SM00905">
    <property type="entry name" value="FolB"/>
    <property type="match status" value="1"/>
</dbReference>
<dbReference type="SUPFAM" id="SSF55620">
    <property type="entry name" value="Tetrahydrobiopterin biosynthesis enzymes-like"/>
    <property type="match status" value="1"/>
</dbReference>
<evidence type="ECO:0000256" key="6">
    <source>
        <dbReference type="RuleBase" id="RU362079"/>
    </source>
</evidence>
<evidence type="ECO:0000313" key="9">
    <source>
        <dbReference type="Proteomes" id="UP000025171"/>
    </source>
</evidence>
<evidence type="ECO:0000259" key="7">
    <source>
        <dbReference type="SMART" id="SM00905"/>
    </source>
</evidence>
<name>A0A059FTE3_9PROT</name>
<evidence type="ECO:0000313" key="8">
    <source>
        <dbReference type="EMBL" id="KCZ93945.1"/>
    </source>
</evidence>
<dbReference type="Pfam" id="PF02152">
    <property type="entry name" value="FolB"/>
    <property type="match status" value="1"/>
</dbReference>
<evidence type="ECO:0000256" key="2">
    <source>
        <dbReference type="ARBA" id="ARBA00005013"/>
    </source>
</evidence>
<evidence type="ECO:0000256" key="5">
    <source>
        <dbReference type="ARBA" id="ARBA00023239"/>
    </source>
</evidence>
<dbReference type="STRING" id="1280950.HJO_01180"/>
<dbReference type="PANTHER" id="PTHR42844:SF1">
    <property type="entry name" value="DIHYDRONEOPTERIN ALDOLASE 1-RELATED"/>
    <property type="match status" value="1"/>
</dbReference>
<dbReference type="InterPro" id="IPR006157">
    <property type="entry name" value="FolB_dom"/>
</dbReference>
<dbReference type="GO" id="GO:0004150">
    <property type="term" value="F:dihydroneopterin aldolase activity"/>
    <property type="evidence" value="ECO:0007669"/>
    <property type="project" value="UniProtKB-UniRule"/>
</dbReference>
<comment type="caution">
    <text evidence="8">The sequence shown here is derived from an EMBL/GenBank/DDBJ whole genome shotgun (WGS) entry which is preliminary data.</text>
</comment>
<dbReference type="Proteomes" id="UP000025171">
    <property type="component" value="Unassembled WGS sequence"/>
</dbReference>
<accession>A0A059FTE3</accession>
<keyword evidence="4 6" id="KW-0289">Folate biosynthesis</keyword>
<feature type="domain" description="Dihydroneopterin aldolase/epimerase" evidence="7">
    <location>
        <begin position="5"/>
        <end position="117"/>
    </location>
</feature>
<dbReference type="UniPathway" id="UPA00077">
    <property type="reaction ID" value="UER00154"/>
</dbReference>
<dbReference type="EC" id="4.1.2.25" evidence="6"/>
<comment type="similarity">
    <text evidence="3 6">Belongs to the DHNA family.</text>
</comment>
<dbReference type="Gene3D" id="3.30.1130.10">
    <property type="match status" value="1"/>
</dbReference>
<dbReference type="GO" id="GO:0005737">
    <property type="term" value="C:cytoplasm"/>
    <property type="evidence" value="ECO:0007669"/>
    <property type="project" value="TreeGrafter"/>
</dbReference>
<dbReference type="InterPro" id="IPR006156">
    <property type="entry name" value="Dihydroneopterin_aldolase"/>
</dbReference>
<dbReference type="GO" id="GO:0046656">
    <property type="term" value="P:folic acid biosynthetic process"/>
    <property type="evidence" value="ECO:0007669"/>
    <property type="project" value="UniProtKB-UniRule"/>
</dbReference>
<dbReference type="NCBIfam" id="TIGR00525">
    <property type="entry name" value="folB"/>
    <property type="match status" value="1"/>
</dbReference>
<evidence type="ECO:0000256" key="1">
    <source>
        <dbReference type="ARBA" id="ARBA00001353"/>
    </source>
</evidence>
<keyword evidence="5 6" id="KW-0456">Lyase</keyword>
<dbReference type="AlphaFoldDB" id="A0A059FTE3"/>
<dbReference type="NCBIfam" id="TIGR00526">
    <property type="entry name" value="folB_dom"/>
    <property type="match status" value="1"/>
</dbReference>
<sequence>MTDRIFVSNLSLHGHHGVMDAEKSLGQKFMVDMECSVIRPGNAADRISDTVHYGELCDLAAEVSASSVFNLIETFADTVAQAILDRFALVQEVTVTVRKPSAPISHVVDHVGVSVTRGRNG</sequence>
<dbReference type="EMBL" id="ARYK01000001">
    <property type="protein sequence ID" value="KCZ93945.1"/>
    <property type="molecule type" value="Genomic_DNA"/>
</dbReference>
<dbReference type="eggNOG" id="COG1539">
    <property type="taxonomic scope" value="Bacteria"/>
</dbReference>
<dbReference type="GO" id="GO:0046654">
    <property type="term" value="P:tetrahydrofolate biosynthetic process"/>
    <property type="evidence" value="ECO:0007669"/>
    <property type="project" value="UniProtKB-UniRule"/>
</dbReference>
<dbReference type="PATRIC" id="fig|1280950.3.peg.242"/>
<comment type="catalytic activity">
    <reaction evidence="1 6">
        <text>7,8-dihydroneopterin = 6-hydroxymethyl-7,8-dihydropterin + glycolaldehyde</text>
        <dbReference type="Rhea" id="RHEA:10540"/>
        <dbReference type="ChEBI" id="CHEBI:17001"/>
        <dbReference type="ChEBI" id="CHEBI:17071"/>
        <dbReference type="ChEBI" id="CHEBI:44841"/>
        <dbReference type="EC" id="4.1.2.25"/>
    </reaction>
</comment>
<reference evidence="8 9" key="1">
    <citation type="journal article" date="2014" name="Antonie Van Leeuwenhoek">
        <title>Hyphomonas beringensis sp. nov. and Hyphomonas chukchiensis sp. nov., isolated from surface seawater of the Bering Sea and Chukchi Sea.</title>
        <authorList>
            <person name="Li C."/>
            <person name="Lai Q."/>
            <person name="Li G."/>
            <person name="Dong C."/>
            <person name="Wang J."/>
            <person name="Liao Y."/>
            <person name="Shao Z."/>
        </authorList>
    </citation>
    <scope>NUCLEOTIDE SEQUENCE [LARGE SCALE GENOMIC DNA]</scope>
    <source>
        <strain evidence="8 9">MHS-2</strain>
    </source>
</reference>
<keyword evidence="9" id="KW-1185">Reference proteome</keyword>
<comment type="pathway">
    <text evidence="2 6">Cofactor biosynthesis; tetrahydrofolate biosynthesis; 2-amino-4-hydroxy-6-hydroxymethyl-7,8-dihydropteridine diphosphate from 7,8-dihydroneopterin triphosphate: step 3/4.</text>
</comment>